<feature type="transmembrane region" description="Helical" evidence="11">
    <location>
        <begin position="139"/>
        <end position="160"/>
    </location>
</feature>
<evidence type="ECO:0000256" key="6">
    <source>
        <dbReference type="ARBA" id="ARBA00022958"/>
    </source>
</evidence>
<dbReference type="InterPro" id="IPR047871">
    <property type="entry name" value="K_chnl_Slo-like"/>
</dbReference>
<keyword evidence="2" id="KW-0813">Transport</keyword>
<evidence type="ECO:0000256" key="9">
    <source>
        <dbReference type="ARBA" id="ARBA00023136"/>
    </source>
</evidence>
<evidence type="ECO:0000256" key="4">
    <source>
        <dbReference type="ARBA" id="ARBA00022692"/>
    </source>
</evidence>
<keyword evidence="7 11" id="KW-1133">Transmembrane helix</keyword>
<keyword evidence="14" id="KW-1185">Reference proteome</keyword>
<comment type="subcellular location">
    <subcellularLocation>
        <location evidence="1">Membrane</location>
        <topology evidence="1">Multi-pass membrane protein</topology>
    </subcellularLocation>
</comment>
<evidence type="ECO:0000256" key="1">
    <source>
        <dbReference type="ARBA" id="ARBA00004141"/>
    </source>
</evidence>
<dbReference type="InterPro" id="IPR027359">
    <property type="entry name" value="Volt_channel_dom_sf"/>
</dbReference>
<dbReference type="OrthoDB" id="6017954at2759"/>
<keyword evidence="10 13" id="KW-0407">Ion channel</keyword>
<evidence type="ECO:0000256" key="10">
    <source>
        <dbReference type="ARBA" id="ARBA00023303"/>
    </source>
</evidence>
<reference evidence="13" key="1">
    <citation type="submission" date="2023-01" db="EMBL/GenBank/DDBJ databases">
        <title>Genome assembly of the deep-sea coral Lophelia pertusa.</title>
        <authorList>
            <person name="Herrera S."/>
            <person name="Cordes E."/>
        </authorList>
    </citation>
    <scope>NUCLEOTIDE SEQUENCE</scope>
    <source>
        <strain evidence="13">USNM1676648</strain>
        <tissue evidence="13">Polyp</tissue>
    </source>
</reference>
<dbReference type="Pfam" id="PF00520">
    <property type="entry name" value="Ion_trans"/>
    <property type="match status" value="1"/>
</dbReference>
<organism evidence="13 14">
    <name type="scientific">Desmophyllum pertusum</name>
    <dbReference type="NCBI Taxonomy" id="174260"/>
    <lineage>
        <taxon>Eukaryota</taxon>
        <taxon>Metazoa</taxon>
        <taxon>Cnidaria</taxon>
        <taxon>Anthozoa</taxon>
        <taxon>Hexacorallia</taxon>
        <taxon>Scleractinia</taxon>
        <taxon>Caryophylliina</taxon>
        <taxon>Caryophylliidae</taxon>
        <taxon>Desmophyllum</taxon>
    </lineage>
</organism>
<evidence type="ECO:0000256" key="3">
    <source>
        <dbReference type="ARBA" id="ARBA00022538"/>
    </source>
</evidence>
<evidence type="ECO:0000313" key="14">
    <source>
        <dbReference type="Proteomes" id="UP001163046"/>
    </source>
</evidence>
<accession>A0A9W9ZVQ8</accession>
<comment type="caution">
    <text evidence="13">The sequence shown here is derived from an EMBL/GenBank/DDBJ whole genome shotgun (WGS) entry which is preliminary data.</text>
</comment>
<feature type="domain" description="Ion transport" evidence="12">
    <location>
        <begin position="110"/>
        <end position="220"/>
    </location>
</feature>
<dbReference type="GO" id="GO:0060072">
    <property type="term" value="F:large conductance calcium-activated potassium channel activity"/>
    <property type="evidence" value="ECO:0007669"/>
    <property type="project" value="TreeGrafter"/>
</dbReference>
<evidence type="ECO:0000256" key="8">
    <source>
        <dbReference type="ARBA" id="ARBA00023065"/>
    </source>
</evidence>
<keyword evidence="4 11" id="KW-0812">Transmembrane</keyword>
<keyword evidence="8" id="KW-0406">Ion transport</keyword>
<protein>
    <submittedName>
        <fullName evidence="13">Calcium-activated potassium channel subunit alpha-1</fullName>
    </submittedName>
</protein>
<sequence>MSKTCTRAELSVKCDEDCLVAKEDRKWWYFLATSAAIFFGGLLIILASRLIIKICNSKRTRLNPSRKDANKQRAIRPPVSEGISKRGIYVKLKDQAGTLITAQTFKGRCLVVLSFLLSMFYIILYAVEANYPVEHCLDMAIQRLWIFDIAFNLFFLVHFLLRFLAANDKLMFWLETLSLVDILTIPQVFVQVVLRQNWLGLRFLRAMHFIRLADILQYLGIIHSRYCNVFITEK</sequence>
<keyword evidence="5" id="KW-0631">Potassium channel</keyword>
<dbReference type="Proteomes" id="UP001163046">
    <property type="component" value="Unassembled WGS sequence"/>
</dbReference>
<dbReference type="Gene3D" id="1.20.120.350">
    <property type="entry name" value="Voltage-gated potassium channels. Chain C"/>
    <property type="match status" value="1"/>
</dbReference>
<dbReference type="PANTHER" id="PTHR10027">
    <property type="entry name" value="CALCIUM-ACTIVATED POTASSIUM CHANNEL ALPHA CHAIN"/>
    <property type="match status" value="1"/>
</dbReference>
<keyword evidence="6" id="KW-0630">Potassium</keyword>
<evidence type="ECO:0000256" key="11">
    <source>
        <dbReference type="SAM" id="Phobius"/>
    </source>
</evidence>
<feature type="transmembrane region" description="Helical" evidence="11">
    <location>
        <begin position="109"/>
        <end position="127"/>
    </location>
</feature>
<dbReference type="SUPFAM" id="SSF81324">
    <property type="entry name" value="Voltage-gated potassium channels"/>
    <property type="match status" value="1"/>
</dbReference>
<dbReference type="InterPro" id="IPR005821">
    <property type="entry name" value="Ion_trans_dom"/>
</dbReference>
<proteinExistence type="predicted"/>
<dbReference type="GO" id="GO:0016020">
    <property type="term" value="C:membrane"/>
    <property type="evidence" value="ECO:0007669"/>
    <property type="project" value="UniProtKB-SubCell"/>
</dbReference>
<dbReference type="EMBL" id="MU825458">
    <property type="protein sequence ID" value="KAJ7388622.1"/>
    <property type="molecule type" value="Genomic_DNA"/>
</dbReference>
<evidence type="ECO:0000256" key="2">
    <source>
        <dbReference type="ARBA" id="ARBA00022448"/>
    </source>
</evidence>
<name>A0A9W9ZVQ8_9CNID</name>
<keyword evidence="3" id="KW-0633">Potassium transport</keyword>
<gene>
    <name evidence="13" type="primary">KCNMA1_3</name>
    <name evidence="13" type="ORF">OS493_036588</name>
</gene>
<evidence type="ECO:0000259" key="12">
    <source>
        <dbReference type="Pfam" id="PF00520"/>
    </source>
</evidence>
<evidence type="ECO:0000256" key="7">
    <source>
        <dbReference type="ARBA" id="ARBA00022989"/>
    </source>
</evidence>
<evidence type="ECO:0000256" key="5">
    <source>
        <dbReference type="ARBA" id="ARBA00022826"/>
    </source>
</evidence>
<evidence type="ECO:0000313" key="13">
    <source>
        <dbReference type="EMBL" id="KAJ7388622.1"/>
    </source>
</evidence>
<feature type="transmembrane region" description="Helical" evidence="11">
    <location>
        <begin position="27"/>
        <end position="52"/>
    </location>
</feature>
<dbReference type="PANTHER" id="PTHR10027:SF33">
    <property type="entry name" value="CALCIUM-ACTIVATED POTASSIUM CHANNEL SUBUNIT ALPHA-1-RELATED"/>
    <property type="match status" value="1"/>
</dbReference>
<dbReference type="AlphaFoldDB" id="A0A9W9ZVQ8"/>
<keyword evidence="9 11" id="KW-0472">Membrane</keyword>